<evidence type="ECO:0000313" key="5">
    <source>
        <dbReference type="Proteomes" id="UP000267187"/>
    </source>
</evidence>
<protein>
    <submittedName>
        <fullName evidence="4">Lipoprotein NlpD</fullName>
    </submittedName>
</protein>
<dbReference type="CDD" id="cd00118">
    <property type="entry name" value="LysM"/>
    <property type="match status" value="1"/>
</dbReference>
<dbReference type="Gene3D" id="2.70.70.10">
    <property type="entry name" value="Glucose Permease (Domain IIA)"/>
    <property type="match status" value="1"/>
</dbReference>
<reference evidence="4 5" key="1">
    <citation type="submission" date="2018-10" db="EMBL/GenBank/DDBJ databases">
        <title>Genomic Encyclopedia of Type Strains, Phase IV (KMG-IV): sequencing the most valuable type-strain genomes for metagenomic binning, comparative biology and taxonomic classification.</title>
        <authorList>
            <person name="Goeker M."/>
        </authorList>
    </citation>
    <scope>NUCLEOTIDE SEQUENCE [LARGE SCALE GENOMIC DNA]</scope>
    <source>
        <strain evidence="4 5">DSM 25080</strain>
    </source>
</reference>
<keyword evidence="4" id="KW-0449">Lipoprotein</keyword>
<dbReference type="GO" id="GO:0004222">
    <property type="term" value="F:metalloendopeptidase activity"/>
    <property type="evidence" value="ECO:0007669"/>
    <property type="project" value="TreeGrafter"/>
</dbReference>
<keyword evidence="5" id="KW-1185">Reference proteome</keyword>
<dbReference type="EMBL" id="REFJ01000005">
    <property type="protein sequence ID" value="RMA78699.1"/>
    <property type="molecule type" value="Genomic_DNA"/>
</dbReference>
<dbReference type="CDD" id="cd12797">
    <property type="entry name" value="M23_peptidase"/>
    <property type="match status" value="1"/>
</dbReference>
<dbReference type="InterPro" id="IPR036779">
    <property type="entry name" value="LysM_dom_sf"/>
</dbReference>
<dbReference type="Pfam" id="PF01476">
    <property type="entry name" value="LysM"/>
    <property type="match status" value="1"/>
</dbReference>
<evidence type="ECO:0000256" key="2">
    <source>
        <dbReference type="SAM" id="MobiDB-lite"/>
    </source>
</evidence>
<feature type="domain" description="LysM" evidence="3">
    <location>
        <begin position="44"/>
        <end position="88"/>
    </location>
</feature>
<dbReference type="RefSeq" id="WP_121877350.1">
    <property type="nucleotide sequence ID" value="NZ_REFJ01000005.1"/>
</dbReference>
<dbReference type="PROSITE" id="PS51257">
    <property type="entry name" value="PROKAR_LIPOPROTEIN"/>
    <property type="match status" value="1"/>
</dbReference>
<dbReference type="AlphaFoldDB" id="A0A3M0A5B8"/>
<name>A0A3M0A5B8_9GAMM</name>
<evidence type="ECO:0000259" key="3">
    <source>
        <dbReference type="PROSITE" id="PS51782"/>
    </source>
</evidence>
<comment type="similarity">
    <text evidence="1">Belongs to the E.coli NlpD/Haemophilus LppB family.</text>
</comment>
<dbReference type="OrthoDB" id="9795421at2"/>
<dbReference type="Gene3D" id="3.10.350.10">
    <property type="entry name" value="LysM domain"/>
    <property type="match status" value="1"/>
</dbReference>
<organism evidence="4 5">
    <name type="scientific">Umboniibacter marinipuniceus</name>
    <dbReference type="NCBI Taxonomy" id="569599"/>
    <lineage>
        <taxon>Bacteria</taxon>
        <taxon>Pseudomonadati</taxon>
        <taxon>Pseudomonadota</taxon>
        <taxon>Gammaproteobacteria</taxon>
        <taxon>Cellvibrionales</taxon>
        <taxon>Cellvibrionaceae</taxon>
        <taxon>Umboniibacter</taxon>
    </lineage>
</organism>
<dbReference type="GO" id="GO:0009279">
    <property type="term" value="C:cell outer membrane"/>
    <property type="evidence" value="ECO:0007669"/>
    <property type="project" value="TreeGrafter"/>
</dbReference>
<dbReference type="Proteomes" id="UP000267187">
    <property type="component" value="Unassembled WGS sequence"/>
</dbReference>
<dbReference type="InterPro" id="IPR011055">
    <property type="entry name" value="Dup_hybrid_motif"/>
</dbReference>
<evidence type="ECO:0000313" key="4">
    <source>
        <dbReference type="EMBL" id="RMA78699.1"/>
    </source>
</evidence>
<accession>A0A3M0A5B8</accession>
<dbReference type="InterPro" id="IPR016047">
    <property type="entry name" value="M23ase_b-sheet_dom"/>
</dbReference>
<evidence type="ECO:0000256" key="1">
    <source>
        <dbReference type="ARBA" id="ARBA00038420"/>
    </source>
</evidence>
<proteinExistence type="inferred from homology"/>
<dbReference type="PANTHER" id="PTHR21666">
    <property type="entry name" value="PEPTIDASE-RELATED"/>
    <property type="match status" value="1"/>
</dbReference>
<gene>
    <name evidence="4" type="ORF">DFR27_2030</name>
</gene>
<dbReference type="InterPro" id="IPR018392">
    <property type="entry name" value="LysM"/>
</dbReference>
<feature type="compositionally biased region" description="Polar residues" evidence="2">
    <location>
        <begin position="138"/>
        <end position="149"/>
    </location>
</feature>
<dbReference type="SMART" id="SM00257">
    <property type="entry name" value="LysM"/>
    <property type="match status" value="1"/>
</dbReference>
<dbReference type="InterPro" id="IPR050570">
    <property type="entry name" value="Cell_wall_metabolism_enzyme"/>
</dbReference>
<feature type="region of interest" description="Disordered" evidence="2">
    <location>
        <begin position="100"/>
        <end position="149"/>
    </location>
</feature>
<dbReference type="SUPFAM" id="SSF51261">
    <property type="entry name" value="Duplicated hybrid motif"/>
    <property type="match status" value="1"/>
</dbReference>
<feature type="compositionally biased region" description="Low complexity" evidence="2">
    <location>
        <begin position="113"/>
        <end position="137"/>
    </location>
</feature>
<sequence length="275" mass="29599">MKKLNGCLVNFLLIIFGLSITGCGGTTRLAPVTEVSQPPPDTIDYHYVDAGETIYSIAWRYGLTVQELINANGGKQPRTIHEGQKLWLVNHDNGVSEEAALNESIDSSTTQASLNSTPSNDNLPSSSSTSTDATLNSPSPSEHTEQSNYQEAVWDWPAVGPLISSFNTTNRQRQGIDIGGEFGDSISAAAAGTVVYAGSALKGYGNLIIIKHSEDVLSAYGHNRQLLVEEGQEVQLGQPIAEMGNSDATRVKLHFEIRNQGSPVDPLSYLPRREG</sequence>
<comment type="caution">
    <text evidence="4">The sequence shown here is derived from an EMBL/GenBank/DDBJ whole genome shotgun (WGS) entry which is preliminary data.</text>
</comment>
<dbReference type="GO" id="GO:0032153">
    <property type="term" value="C:cell division site"/>
    <property type="evidence" value="ECO:0007669"/>
    <property type="project" value="TreeGrafter"/>
</dbReference>
<dbReference type="Pfam" id="PF01551">
    <property type="entry name" value="Peptidase_M23"/>
    <property type="match status" value="1"/>
</dbReference>
<dbReference type="PROSITE" id="PS51782">
    <property type="entry name" value="LYSM"/>
    <property type="match status" value="1"/>
</dbReference>
<dbReference type="PANTHER" id="PTHR21666:SF263">
    <property type="entry name" value="MUREIN HYDROLASE ACTIVATOR NLPD"/>
    <property type="match status" value="1"/>
</dbReference>